<dbReference type="PANTHER" id="PTHR18952">
    <property type="entry name" value="CARBONIC ANHYDRASE"/>
    <property type="match status" value="1"/>
</dbReference>
<reference evidence="5" key="1">
    <citation type="submission" date="2023-10" db="EMBL/GenBank/DDBJ databases">
        <title>Genome assembly of Pristionchus species.</title>
        <authorList>
            <person name="Yoshida K."/>
            <person name="Sommer R.J."/>
        </authorList>
    </citation>
    <scope>NUCLEOTIDE SEQUENCE</scope>
    <source>
        <strain evidence="5">RS5133</strain>
    </source>
</reference>
<dbReference type="Gene3D" id="3.10.200.10">
    <property type="entry name" value="Alpha carbonic anhydrase"/>
    <property type="match status" value="1"/>
</dbReference>
<comment type="caution">
    <text evidence="5">The sequence shown here is derived from an EMBL/GenBank/DDBJ whole genome shotgun (WGS) entry which is preliminary data.</text>
</comment>
<feature type="domain" description="Alpha-carbonic anhydrase" evidence="4">
    <location>
        <begin position="23"/>
        <end position="292"/>
    </location>
</feature>
<dbReference type="SMART" id="SM01057">
    <property type="entry name" value="Carb_anhydrase"/>
    <property type="match status" value="1"/>
</dbReference>
<dbReference type="InterPro" id="IPR001148">
    <property type="entry name" value="CA_dom"/>
</dbReference>
<dbReference type="PROSITE" id="PS51144">
    <property type="entry name" value="ALPHA_CA_2"/>
    <property type="match status" value="1"/>
</dbReference>
<proteinExistence type="inferred from homology"/>
<feature type="region of interest" description="Disordered" evidence="2">
    <location>
        <begin position="338"/>
        <end position="362"/>
    </location>
</feature>
<feature type="compositionally biased region" description="Basic and acidic residues" evidence="2">
    <location>
        <begin position="352"/>
        <end position="362"/>
    </location>
</feature>
<dbReference type="InterPro" id="IPR023561">
    <property type="entry name" value="Carbonic_anhydrase_a-class"/>
</dbReference>
<evidence type="ECO:0000256" key="3">
    <source>
        <dbReference type="SAM" id="SignalP"/>
    </source>
</evidence>
<dbReference type="EMBL" id="BTSY01000003">
    <property type="protein sequence ID" value="GMT18374.1"/>
    <property type="molecule type" value="Genomic_DNA"/>
</dbReference>
<organism evidence="5 6">
    <name type="scientific">Pristionchus fissidentatus</name>
    <dbReference type="NCBI Taxonomy" id="1538716"/>
    <lineage>
        <taxon>Eukaryota</taxon>
        <taxon>Metazoa</taxon>
        <taxon>Ecdysozoa</taxon>
        <taxon>Nematoda</taxon>
        <taxon>Chromadorea</taxon>
        <taxon>Rhabditida</taxon>
        <taxon>Rhabditina</taxon>
        <taxon>Diplogasteromorpha</taxon>
        <taxon>Diplogasteroidea</taxon>
        <taxon>Neodiplogasteridae</taxon>
        <taxon>Pristionchus</taxon>
    </lineage>
</organism>
<dbReference type="AlphaFoldDB" id="A0AAV5VIV6"/>
<feature type="chain" id="PRO_5043562943" description="Alpha-carbonic anhydrase domain-containing protein" evidence="3">
    <location>
        <begin position="20"/>
        <end position="362"/>
    </location>
</feature>
<dbReference type="GO" id="GO:0008270">
    <property type="term" value="F:zinc ion binding"/>
    <property type="evidence" value="ECO:0007669"/>
    <property type="project" value="InterPro"/>
</dbReference>
<evidence type="ECO:0000259" key="4">
    <source>
        <dbReference type="PROSITE" id="PS51144"/>
    </source>
</evidence>
<dbReference type="Pfam" id="PF00194">
    <property type="entry name" value="Carb_anhydrase"/>
    <property type="match status" value="1"/>
</dbReference>
<name>A0AAV5VIV6_9BILA</name>
<sequence>LSQMPHRLFLLVIFSTGLAHKEQPWAYNDEFPGPDQWGKLDPEGWKLCSGGKLQSPIDVPPGRLLFDPGLRPIHVDRVSVASELVNTGQMPRVRIGNSNKRPPANLSGGPLNNYRFRIQRIDVHYGREDTVANGSEHAIDGKKFPMELQLLAYNTDLYSNFSVAARSPNGIAGIAVLVEIGPETNEELLKLTVATASIPHKGRRVELADLKPWALLPYTRDYVTYQGSMTSPGCDETVTWIVVNQPIHIRSDDLVEWSKLRNDHGTEDVPSYQGPNARPVQPVNSRLIRTNIQHKTTNLDDTTECKLPLAKLSYKSNVASGNAVTQRSIPSPFKIPAQTKQKHHKKRHAAHKQLDHESDLFL</sequence>
<evidence type="ECO:0000313" key="5">
    <source>
        <dbReference type="EMBL" id="GMT18374.1"/>
    </source>
</evidence>
<evidence type="ECO:0000256" key="2">
    <source>
        <dbReference type="SAM" id="MobiDB-lite"/>
    </source>
</evidence>
<keyword evidence="6" id="KW-1185">Reference proteome</keyword>
<dbReference type="Proteomes" id="UP001432322">
    <property type="component" value="Unassembled WGS sequence"/>
</dbReference>
<dbReference type="InterPro" id="IPR036398">
    <property type="entry name" value="CA_dom_sf"/>
</dbReference>
<keyword evidence="3" id="KW-0732">Signal</keyword>
<feature type="compositionally biased region" description="Basic residues" evidence="2">
    <location>
        <begin position="340"/>
        <end position="351"/>
    </location>
</feature>
<dbReference type="GO" id="GO:0004089">
    <property type="term" value="F:carbonate dehydratase activity"/>
    <property type="evidence" value="ECO:0007669"/>
    <property type="project" value="InterPro"/>
</dbReference>
<evidence type="ECO:0000256" key="1">
    <source>
        <dbReference type="ARBA" id="ARBA00010718"/>
    </source>
</evidence>
<comment type="similarity">
    <text evidence="1">Belongs to the alpha-carbonic anhydrase family.</text>
</comment>
<feature type="signal peptide" evidence="3">
    <location>
        <begin position="1"/>
        <end position="19"/>
    </location>
</feature>
<dbReference type="GO" id="GO:0006730">
    <property type="term" value="P:one-carbon metabolic process"/>
    <property type="evidence" value="ECO:0007669"/>
    <property type="project" value="TreeGrafter"/>
</dbReference>
<protein>
    <recommendedName>
        <fullName evidence="4">Alpha-carbonic anhydrase domain-containing protein</fullName>
    </recommendedName>
</protein>
<feature type="non-terminal residue" evidence="5">
    <location>
        <position position="1"/>
    </location>
</feature>
<accession>A0AAV5VIV6</accession>
<dbReference type="PANTHER" id="PTHR18952:SF258">
    <property type="entry name" value="CARBONIC ANHYDRASE-LIKE PROTEIN 1-RELATED"/>
    <property type="match status" value="1"/>
</dbReference>
<evidence type="ECO:0000313" key="6">
    <source>
        <dbReference type="Proteomes" id="UP001432322"/>
    </source>
</evidence>
<gene>
    <name evidence="5" type="ORF">PFISCL1PPCAC_9671</name>
</gene>
<dbReference type="SUPFAM" id="SSF51069">
    <property type="entry name" value="Carbonic anhydrase"/>
    <property type="match status" value="1"/>
</dbReference>